<dbReference type="InterPro" id="IPR052524">
    <property type="entry name" value="MFS_Cyanate_Porter"/>
</dbReference>
<proteinExistence type="predicted"/>
<dbReference type="GO" id="GO:0022857">
    <property type="term" value="F:transmembrane transporter activity"/>
    <property type="evidence" value="ECO:0007669"/>
    <property type="project" value="InterPro"/>
</dbReference>
<feature type="transmembrane region" description="Helical" evidence="1">
    <location>
        <begin position="367"/>
        <end position="386"/>
    </location>
</feature>
<keyword evidence="1" id="KW-0812">Transmembrane</keyword>
<dbReference type="AlphaFoldDB" id="A0A6J6QRC1"/>
<feature type="transmembrane region" description="Helical" evidence="1">
    <location>
        <begin position="42"/>
        <end position="68"/>
    </location>
</feature>
<evidence type="ECO:0000313" key="2">
    <source>
        <dbReference type="EMBL" id="CAB4713399.1"/>
    </source>
</evidence>
<feature type="transmembrane region" description="Helical" evidence="1">
    <location>
        <begin position="245"/>
        <end position="267"/>
    </location>
</feature>
<dbReference type="Pfam" id="PF07690">
    <property type="entry name" value="MFS_1"/>
    <property type="match status" value="1"/>
</dbReference>
<evidence type="ECO:0000256" key="1">
    <source>
        <dbReference type="SAM" id="Phobius"/>
    </source>
</evidence>
<organism evidence="2">
    <name type="scientific">freshwater metagenome</name>
    <dbReference type="NCBI Taxonomy" id="449393"/>
    <lineage>
        <taxon>unclassified sequences</taxon>
        <taxon>metagenomes</taxon>
        <taxon>ecological metagenomes</taxon>
    </lineage>
</organism>
<dbReference type="InterPro" id="IPR036259">
    <property type="entry name" value="MFS_trans_sf"/>
</dbReference>
<keyword evidence="1" id="KW-0472">Membrane</keyword>
<feature type="transmembrane region" description="Helical" evidence="1">
    <location>
        <begin position="302"/>
        <end position="322"/>
    </location>
</feature>
<dbReference type="EMBL" id="CAEZXW010000108">
    <property type="protein sequence ID" value="CAB4713399.1"/>
    <property type="molecule type" value="Genomic_DNA"/>
</dbReference>
<gene>
    <name evidence="2" type="ORF">UFOPK2593_01291</name>
</gene>
<dbReference type="SUPFAM" id="SSF103473">
    <property type="entry name" value="MFS general substrate transporter"/>
    <property type="match status" value="1"/>
</dbReference>
<dbReference type="PRINTS" id="PR00173">
    <property type="entry name" value="EDTRNSPORT"/>
</dbReference>
<feature type="transmembrane region" description="Helical" evidence="1">
    <location>
        <begin position="100"/>
        <end position="121"/>
    </location>
</feature>
<feature type="transmembrane region" description="Helical" evidence="1">
    <location>
        <begin position="342"/>
        <end position="361"/>
    </location>
</feature>
<feature type="transmembrane region" description="Helical" evidence="1">
    <location>
        <begin position="279"/>
        <end position="296"/>
    </location>
</feature>
<protein>
    <submittedName>
        <fullName evidence="2">Unannotated protein</fullName>
    </submittedName>
</protein>
<dbReference type="Gene3D" id="1.20.1250.20">
    <property type="entry name" value="MFS general substrate transporter like domains"/>
    <property type="match status" value="1"/>
</dbReference>
<name>A0A6J6QRC1_9ZZZZ</name>
<reference evidence="2" key="1">
    <citation type="submission" date="2020-05" db="EMBL/GenBank/DDBJ databases">
        <authorList>
            <person name="Chiriac C."/>
            <person name="Salcher M."/>
            <person name="Ghai R."/>
            <person name="Kavagutti S V."/>
        </authorList>
    </citation>
    <scope>NUCLEOTIDE SEQUENCE</scope>
</reference>
<dbReference type="PANTHER" id="PTHR23523">
    <property type="match status" value="1"/>
</dbReference>
<keyword evidence="1" id="KW-1133">Transmembrane helix</keyword>
<sequence length="397" mass="42885">MKWVTERRHLIALLLIAAALRPSVTSIPPQVDSIRQSLGLSLTSFGFLTSIPVICFGIAAPIGISLYFRRRSTDTIIGALLIALILGTLLRPLLGSTVLFAGTFLASVAVAGLNILVPVVFKRDFGPQITRLLPLYTVVLATFATLGAFLSIPISNYTTKDWRGGTIVWALWPILAFLGWLPIMMKQKRLNVSAQLVTSKTNWKSLFRDRVSWHVTGLMMVQSTLFYSTVAWLPKTFIDWGFSATSAGAMLALATAVSIPFSLLVPFIFGQGIDQRKPMMLVTTASLIGLLGMAFGHSAATWVWVFMLGIGQSSLPTLLIIIVLRARSVEEAGPLSAMAQGLGYLVASLGPIIVGVISRSAGGWKAAYLYLALVCIVGLRMGYLAGKPRATETSLQK</sequence>
<dbReference type="InterPro" id="IPR011701">
    <property type="entry name" value="MFS"/>
</dbReference>
<dbReference type="PANTHER" id="PTHR23523:SF2">
    <property type="entry name" value="2-NITROIMIDAZOLE TRANSPORTER"/>
    <property type="match status" value="1"/>
</dbReference>
<feature type="transmembrane region" description="Helical" evidence="1">
    <location>
        <begin position="211"/>
        <end position="233"/>
    </location>
</feature>
<feature type="transmembrane region" description="Helical" evidence="1">
    <location>
        <begin position="75"/>
        <end position="94"/>
    </location>
</feature>
<feature type="transmembrane region" description="Helical" evidence="1">
    <location>
        <begin position="166"/>
        <end position="183"/>
    </location>
</feature>
<accession>A0A6J6QRC1</accession>
<feature type="transmembrane region" description="Helical" evidence="1">
    <location>
        <begin position="133"/>
        <end position="154"/>
    </location>
</feature>